<keyword evidence="8 15" id="KW-0732">Signal</keyword>
<name>A0AAW0R4F6_9PEZI</name>
<keyword evidence="12" id="KW-0449">Lipoprotein</keyword>
<dbReference type="Pfam" id="PF05730">
    <property type="entry name" value="CFEM"/>
    <property type="match status" value="1"/>
</dbReference>
<dbReference type="PANTHER" id="PTHR33048:SF47">
    <property type="entry name" value="INTEGRAL MEMBRANE PROTEIN-RELATED"/>
    <property type="match status" value="1"/>
</dbReference>
<dbReference type="PANTHER" id="PTHR33048">
    <property type="entry name" value="PTH11-LIKE INTEGRAL MEMBRANE PROTEIN (AFU_ORTHOLOGUE AFUA_5G11245)"/>
    <property type="match status" value="1"/>
</dbReference>
<proteinExistence type="inferred from homology"/>
<evidence type="ECO:0000256" key="9">
    <source>
        <dbReference type="ARBA" id="ARBA00022989"/>
    </source>
</evidence>
<comment type="similarity">
    <text evidence="13">Belongs to the SAT4 family.</text>
</comment>
<evidence type="ECO:0000259" key="17">
    <source>
        <dbReference type="Pfam" id="PF20684"/>
    </source>
</evidence>
<feature type="signal peptide" evidence="15">
    <location>
        <begin position="1"/>
        <end position="20"/>
    </location>
</feature>
<evidence type="ECO:0000259" key="16">
    <source>
        <dbReference type="Pfam" id="PF05730"/>
    </source>
</evidence>
<keyword evidence="6" id="KW-0336">GPI-anchor</keyword>
<comment type="subcellular location">
    <subcellularLocation>
        <location evidence="2">Membrane</location>
        <topology evidence="2">Lipid-anchor</topology>
        <topology evidence="2">GPI-anchor</topology>
    </subcellularLocation>
    <subcellularLocation>
        <location evidence="1">Membrane</location>
        <topology evidence="1">Multi-pass membrane protein</topology>
    </subcellularLocation>
    <subcellularLocation>
        <location evidence="3">Secreted</location>
    </subcellularLocation>
</comment>
<evidence type="ECO:0008006" key="20">
    <source>
        <dbReference type="Google" id="ProtNLM"/>
    </source>
</evidence>
<keyword evidence="10 14" id="KW-0472">Membrane</keyword>
<comment type="similarity">
    <text evidence="4">Belongs to the RBT5 family.</text>
</comment>
<dbReference type="Proteomes" id="UP001392437">
    <property type="component" value="Unassembled WGS sequence"/>
</dbReference>
<keyword evidence="19" id="KW-1185">Reference proteome</keyword>
<evidence type="ECO:0000256" key="8">
    <source>
        <dbReference type="ARBA" id="ARBA00022729"/>
    </source>
</evidence>
<protein>
    <recommendedName>
        <fullName evidence="20">Extracellular membrane protein CFEM domain-containing protein</fullName>
    </recommendedName>
</protein>
<evidence type="ECO:0000256" key="4">
    <source>
        <dbReference type="ARBA" id="ARBA00010031"/>
    </source>
</evidence>
<feature type="transmembrane region" description="Helical" evidence="14">
    <location>
        <begin position="181"/>
        <end position="202"/>
    </location>
</feature>
<keyword evidence="9 14" id="KW-1133">Transmembrane helix</keyword>
<keyword evidence="6" id="KW-0325">Glycoprotein</keyword>
<evidence type="ECO:0000313" key="18">
    <source>
        <dbReference type="EMBL" id="KAK8123746.1"/>
    </source>
</evidence>
<sequence>MKACFLVFASSMASMAACQGDVLPVFQQWHTVGQFNHGPRGLSADVAPAMPPVCALKCHMKFAPATSSSDPIQSLCSQQVAPAVSDNLNTCLASSCTLQELLQAKRFTVELCHEPQTDLGPTILAVVWASEAISVIAMVLRALARTAVLEANRFEANIWGWDDTAITMALLANLGSGITIAIVYLFSLGQVKVAILLFYLRIFPRQSGHYRFRILCWTMLTAISIYTVAHILLLIFQCWPVSYAWTRYEGQGQGTCWEFGASVLTHGVLNMISDWVIFFMPIKNLIELKMSRAKKVLVIVVLAWGLGGSVCSVFRLVELARVARSYAAQDPNYTQTLATFLMWSTAEVNSTLFCACMPMAVQVVRRLLTRCQGRERESGSFGAYGRTDDMTDSERTAATKASRQSHFSLELTNVSEVALNEMRPHPPATEMKILAVSSCDYGSDVVLGGEDKAMCSISGSWDSVPGTAV</sequence>
<comment type="caution">
    <text evidence="18">The sequence shown here is derived from an EMBL/GenBank/DDBJ whole genome shotgun (WGS) entry which is preliminary data.</text>
</comment>
<evidence type="ECO:0000256" key="15">
    <source>
        <dbReference type="SAM" id="SignalP"/>
    </source>
</evidence>
<evidence type="ECO:0000256" key="1">
    <source>
        <dbReference type="ARBA" id="ARBA00004141"/>
    </source>
</evidence>
<gene>
    <name evidence="18" type="ORF">PG999_003664</name>
</gene>
<feature type="transmembrane region" description="Helical" evidence="14">
    <location>
        <begin position="259"/>
        <end position="280"/>
    </location>
</feature>
<dbReference type="AlphaFoldDB" id="A0AAW0R4F6"/>
<evidence type="ECO:0000256" key="10">
    <source>
        <dbReference type="ARBA" id="ARBA00023136"/>
    </source>
</evidence>
<dbReference type="GO" id="GO:0005576">
    <property type="term" value="C:extracellular region"/>
    <property type="evidence" value="ECO:0007669"/>
    <property type="project" value="UniProtKB-SubCell"/>
</dbReference>
<organism evidence="18 19">
    <name type="scientific">Apiospora kogelbergensis</name>
    <dbReference type="NCBI Taxonomy" id="1337665"/>
    <lineage>
        <taxon>Eukaryota</taxon>
        <taxon>Fungi</taxon>
        <taxon>Dikarya</taxon>
        <taxon>Ascomycota</taxon>
        <taxon>Pezizomycotina</taxon>
        <taxon>Sordariomycetes</taxon>
        <taxon>Xylariomycetidae</taxon>
        <taxon>Amphisphaeriales</taxon>
        <taxon>Apiosporaceae</taxon>
        <taxon>Apiospora</taxon>
    </lineage>
</organism>
<dbReference type="EMBL" id="JAQQWP010000003">
    <property type="protein sequence ID" value="KAK8123746.1"/>
    <property type="molecule type" value="Genomic_DNA"/>
</dbReference>
<dbReference type="GO" id="GO:0098552">
    <property type="term" value="C:side of membrane"/>
    <property type="evidence" value="ECO:0007669"/>
    <property type="project" value="UniProtKB-KW"/>
</dbReference>
<evidence type="ECO:0000313" key="19">
    <source>
        <dbReference type="Proteomes" id="UP001392437"/>
    </source>
</evidence>
<feature type="transmembrane region" description="Helical" evidence="14">
    <location>
        <begin position="214"/>
        <end position="239"/>
    </location>
</feature>
<keyword evidence="5" id="KW-0964">Secreted</keyword>
<evidence type="ECO:0000256" key="6">
    <source>
        <dbReference type="ARBA" id="ARBA00022622"/>
    </source>
</evidence>
<keyword evidence="7 14" id="KW-0812">Transmembrane</keyword>
<feature type="domain" description="Rhodopsin" evidence="17">
    <location>
        <begin position="181"/>
        <end position="365"/>
    </location>
</feature>
<accession>A0AAW0R4F6</accession>
<keyword evidence="11" id="KW-1015">Disulfide bond</keyword>
<evidence type="ECO:0000256" key="11">
    <source>
        <dbReference type="ARBA" id="ARBA00023157"/>
    </source>
</evidence>
<evidence type="ECO:0000256" key="5">
    <source>
        <dbReference type="ARBA" id="ARBA00022525"/>
    </source>
</evidence>
<reference evidence="18 19" key="1">
    <citation type="submission" date="2023-01" db="EMBL/GenBank/DDBJ databases">
        <title>Analysis of 21 Apiospora genomes using comparative genomics revels a genus with tremendous synthesis potential of carbohydrate active enzymes and secondary metabolites.</title>
        <authorList>
            <person name="Sorensen T."/>
        </authorList>
    </citation>
    <scope>NUCLEOTIDE SEQUENCE [LARGE SCALE GENOMIC DNA]</scope>
    <source>
        <strain evidence="18 19">CBS 117206</strain>
    </source>
</reference>
<dbReference type="Pfam" id="PF20684">
    <property type="entry name" value="Fung_rhodopsin"/>
    <property type="match status" value="1"/>
</dbReference>
<feature type="transmembrane region" description="Helical" evidence="14">
    <location>
        <begin position="296"/>
        <end position="317"/>
    </location>
</feature>
<evidence type="ECO:0000256" key="13">
    <source>
        <dbReference type="ARBA" id="ARBA00038359"/>
    </source>
</evidence>
<evidence type="ECO:0000256" key="7">
    <source>
        <dbReference type="ARBA" id="ARBA00022692"/>
    </source>
</evidence>
<evidence type="ECO:0000256" key="12">
    <source>
        <dbReference type="ARBA" id="ARBA00023288"/>
    </source>
</evidence>
<dbReference type="InterPro" id="IPR008427">
    <property type="entry name" value="Extracellular_membr_CFEM_dom"/>
</dbReference>
<evidence type="ECO:0000256" key="14">
    <source>
        <dbReference type="SAM" id="Phobius"/>
    </source>
</evidence>
<feature type="domain" description="CFEM" evidence="16">
    <location>
        <begin position="49"/>
        <end position="113"/>
    </location>
</feature>
<dbReference type="InterPro" id="IPR052337">
    <property type="entry name" value="SAT4-like"/>
</dbReference>
<dbReference type="PROSITE" id="PS51257">
    <property type="entry name" value="PROKAR_LIPOPROTEIN"/>
    <property type="match status" value="1"/>
</dbReference>
<evidence type="ECO:0000256" key="3">
    <source>
        <dbReference type="ARBA" id="ARBA00004613"/>
    </source>
</evidence>
<evidence type="ECO:0000256" key="2">
    <source>
        <dbReference type="ARBA" id="ARBA00004589"/>
    </source>
</evidence>
<dbReference type="InterPro" id="IPR049326">
    <property type="entry name" value="Rhodopsin_dom_fungi"/>
</dbReference>
<feature type="chain" id="PRO_5043463375" description="Extracellular membrane protein CFEM domain-containing protein" evidence="15">
    <location>
        <begin position="21"/>
        <end position="469"/>
    </location>
</feature>